<keyword evidence="4 6" id="KW-0378">Hydrolase</keyword>
<evidence type="ECO:0000256" key="3">
    <source>
        <dbReference type="ARBA" id="ARBA00022722"/>
    </source>
</evidence>
<dbReference type="EC" id="3.1.11.6" evidence="6"/>
<evidence type="ECO:0000313" key="9">
    <source>
        <dbReference type="Proteomes" id="UP000282930"/>
    </source>
</evidence>
<dbReference type="NCBIfam" id="TIGR01280">
    <property type="entry name" value="xseB"/>
    <property type="match status" value="1"/>
</dbReference>
<evidence type="ECO:0000256" key="2">
    <source>
        <dbReference type="ARBA" id="ARBA00022490"/>
    </source>
</evidence>
<dbReference type="InterPro" id="IPR003761">
    <property type="entry name" value="Exonuc_VII_S"/>
</dbReference>
<dbReference type="SUPFAM" id="SSF116842">
    <property type="entry name" value="XseB-like"/>
    <property type="match status" value="1"/>
</dbReference>
<dbReference type="AlphaFoldDB" id="A0A3T0D552"/>
<keyword evidence="3 6" id="KW-0540">Nuclease</keyword>
<dbReference type="Proteomes" id="UP000282930">
    <property type="component" value="Chromosome"/>
</dbReference>
<evidence type="ECO:0000256" key="7">
    <source>
        <dbReference type="SAM" id="Coils"/>
    </source>
</evidence>
<dbReference type="GO" id="GO:0006308">
    <property type="term" value="P:DNA catabolic process"/>
    <property type="evidence" value="ECO:0007669"/>
    <property type="project" value="UniProtKB-UniRule"/>
</dbReference>
<dbReference type="GO" id="GO:0009318">
    <property type="term" value="C:exodeoxyribonuclease VII complex"/>
    <property type="evidence" value="ECO:0007669"/>
    <property type="project" value="UniProtKB-UniRule"/>
</dbReference>
<proteinExistence type="inferred from homology"/>
<dbReference type="Pfam" id="PF02609">
    <property type="entry name" value="Exonuc_VII_S"/>
    <property type="match status" value="1"/>
</dbReference>
<accession>A0A3T0D552</accession>
<dbReference type="PANTHER" id="PTHR34137:SF1">
    <property type="entry name" value="EXODEOXYRIBONUCLEASE 7 SMALL SUBUNIT"/>
    <property type="match status" value="1"/>
</dbReference>
<reference evidence="8 9" key="1">
    <citation type="submission" date="2018-12" db="EMBL/GenBank/DDBJ databases">
        <title>Genome sequence from the cellulolytic species, Caldicellulosiruptor changbaiensis.</title>
        <authorList>
            <person name="Blumer-Schuette S.E."/>
            <person name="Mendoza C."/>
        </authorList>
    </citation>
    <scope>NUCLEOTIDE SEQUENCE [LARGE SCALE GENOMIC DNA]</scope>
    <source>
        <strain evidence="8 9">CBS-Z</strain>
    </source>
</reference>
<organism evidence="8 9">
    <name type="scientific">Caldicellulosiruptor changbaiensis</name>
    <dbReference type="NCBI Taxonomy" id="1222016"/>
    <lineage>
        <taxon>Bacteria</taxon>
        <taxon>Bacillati</taxon>
        <taxon>Bacillota</taxon>
        <taxon>Bacillota incertae sedis</taxon>
        <taxon>Caldicellulosiruptorales</taxon>
        <taxon>Caldicellulosiruptoraceae</taxon>
        <taxon>Caldicellulosiruptor</taxon>
    </lineage>
</organism>
<evidence type="ECO:0000256" key="4">
    <source>
        <dbReference type="ARBA" id="ARBA00022801"/>
    </source>
</evidence>
<dbReference type="GO" id="GO:0005829">
    <property type="term" value="C:cytosol"/>
    <property type="evidence" value="ECO:0007669"/>
    <property type="project" value="TreeGrafter"/>
</dbReference>
<feature type="coiled-coil region" evidence="7">
    <location>
        <begin position="8"/>
        <end position="42"/>
    </location>
</feature>
<name>A0A3T0D552_9FIRM</name>
<evidence type="ECO:0000256" key="1">
    <source>
        <dbReference type="ARBA" id="ARBA00009998"/>
    </source>
</evidence>
<dbReference type="HAMAP" id="MF_00337">
    <property type="entry name" value="Exonuc_7_S"/>
    <property type="match status" value="1"/>
</dbReference>
<dbReference type="RefSeq" id="WP_127351648.1">
    <property type="nucleotide sequence ID" value="NZ_CP034791.1"/>
</dbReference>
<comment type="catalytic activity">
    <reaction evidence="6">
        <text>Exonucleolytic cleavage in either 5'- to 3'- or 3'- to 5'-direction to yield nucleoside 5'-phosphates.</text>
        <dbReference type="EC" id="3.1.11.6"/>
    </reaction>
</comment>
<comment type="subunit">
    <text evidence="6">Heterooligomer composed of large and small subunits.</text>
</comment>
<evidence type="ECO:0000256" key="5">
    <source>
        <dbReference type="ARBA" id="ARBA00022839"/>
    </source>
</evidence>
<dbReference type="Gene3D" id="1.10.287.1040">
    <property type="entry name" value="Exonuclease VII, small subunit"/>
    <property type="match status" value="1"/>
</dbReference>
<keyword evidence="2 6" id="KW-0963">Cytoplasm</keyword>
<keyword evidence="9" id="KW-1185">Reference proteome</keyword>
<dbReference type="GO" id="GO:0008855">
    <property type="term" value="F:exodeoxyribonuclease VII activity"/>
    <property type="evidence" value="ECO:0007669"/>
    <property type="project" value="UniProtKB-UniRule"/>
</dbReference>
<dbReference type="EMBL" id="CP034791">
    <property type="protein sequence ID" value="AZT90148.1"/>
    <property type="molecule type" value="Genomic_DNA"/>
</dbReference>
<keyword evidence="5 6" id="KW-0269">Exonuclease</keyword>
<evidence type="ECO:0000313" key="8">
    <source>
        <dbReference type="EMBL" id="AZT90148.1"/>
    </source>
</evidence>
<protein>
    <recommendedName>
        <fullName evidence="6">Exodeoxyribonuclease 7 small subunit</fullName>
        <ecNumber evidence="6">3.1.11.6</ecNumber>
    </recommendedName>
    <alternativeName>
        <fullName evidence="6">Exodeoxyribonuclease VII small subunit</fullName>
        <shortName evidence="6">Exonuclease VII small subunit</shortName>
    </alternativeName>
</protein>
<comment type="similarity">
    <text evidence="1 6">Belongs to the XseB family.</text>
</comment>
<dbReference type="KEGG" id="ccha:ELD05_05530"/>
<sequence length="87" mass="10163">MCEEVRNEIKFEDAMKRLEEIVKSLEEENLDLDEAIRLYEEGIKLSKLCNDILRSVEKRVVLIEKLNGEYVENDITNDIYGGLGQKE</sequence>
<dbReference type="InterPro" id="IPR037004">
    <property type="entry name" value="Exonuc_VII_ssu_sf"/>
</dbReference>
<dbReference type="PANTHER" id="PTHR34137">
    <property type="entry name" value="EXODEOXYRIBONUCLEASE 7 SMALL SUBUNIT"/>
    <property type="match status" value="1"/>
</dbReference>
<comment type="function">
    <text evidence="6">Bidirectionally degrades single-stranded DNA into large acid-insoluble oligonucleotides, which are then degraded further into small acid-soluble oligonucleotides.</text>
</comment>
<comment type="subcellular location">
    <subcellularLocation>
        <location evidence="6">Cytoplasm</location>
    </subcellularLocation>
</comment>
<gene>
    <name evidence="6 8" type="primary">xseB</name>
    <name evidence="8" type="ORF">ELD05_05530</name>
</gene>
<keyword evidence="7" id="KW-0175">Coiled coil</keyword>
<evidence type="ECO:0000256" key="6">
    <source>
        <dbReference type="HAMAP-Rule" id="MF_00337"/>
    </source>
</evidence>